<reference evidence="1 2" key="1">
    <citation type="submission" date="2017-09" db="EMBL/GenBank/DDBJ databases">
        <title>Genomic, metabolic, and phenotypic characteristics of bacterial isolates from the natural microbiome of the model nematode Caenorhabditis elegans.</title>
        <authorList>
            <person name="Zimmermann J."/>
            <person name="Obeng N."/>
            <person name="Yang W."/>
            <person name="Obeng O."/>
            <person name="Kissoyan K."/>
            <person name="Pees B."/>
            <person name="Dirksen P."/>
            <person name="Hoppner M."/>
            <person name="Franke A."/>
            <person name="Rosenstiel P."/>
            <person name="Leippe M."/>
            <person name="Dierking K."/>
            <person name="Kaleta C."/>
            <person name="Schulenburg H."/>
        </authorList>
    </citation>
    <scope>NUCLEOTIDE SEQUENCE [LARGE SCALE GENOMIC DNA]</scope>
    <source>
        <strain evidence="1 2">MYb117</strain>
    </source>
</reference>
<accession>A0A2S9EUK9</accession>
<name>A0A2S9EUK9_9PSED</name>
<dbReference type="Proteomes" id="UP000238045">
    <property type="component" value="Unassembled WGS sequence"/>
</dbReference>
<sequence>MSNYMYKTAAPAVVAAVIAWETKRKEWDAQRAKLGKVFGGAASPMRSGNRSYVGGVKISDSRELDVHWCRPDQYDYRALRSSAKPAKGTPKEARAAQIAEHERLSVLWKEHCPASIDMDEAWEAIGLNPGALWMCGGVFFELDGVVYLNLGLRLEDGNENIEGAAEILGSEFEAARQLVLGQRQAA</sequence>
<proteinExistence type="predicted"/>
<dbReference type="RefSeq" id="WP_105696520.1">
    <property type="nucleotide sequence ID" value="NZ_CP159260.1"/>
</dbReference>
<evidence type="ECO:0000313" key="1">
    <source>
        <dbReference type="EMBL" id="PRC19642.1"/>
    </source>
</evidence>
<comment type="caution">
    <text evidence="1">The sequence shown here is derived from an EMBL/GenBank/DDBJ whole genome shotgun (WGS) entry which is preliminary data.</text>
</comment>
<protein>
    <submittedName>
        <fullName evidence="1">Uncharacterized protein</fullName>
    </submittedName>
</protein>
<organism evidence="1 2">
    <name type="scientific">Pseudomonas poae</name>
    <dbReference type="NCBI Taxonomy" id="200451"/>
    <lineage>
        <taxon>Bacteria</taxon>
        <taxon>Pseudomonadati</taxon>
        <taxon>Pseudomonadota</taxon>
        <taxon>Gammaproteobacteria</taxon>
        <taxon>Pseudomonadales</taxon>
        <taxon>Pseudomonadaceae</taxon>
        <taxon>Pseudomonas</taxon>
    </lineage>
</organism>
<evidence type="ECO:0000313" key="2">
    <source>
        <dbReference type="Proteomes" id="UP000238045"/>
    </source>
</evidence>
<keyword evidence="2" id="KW-1185">Reference proteome</keyword>
<dbReference type="EMBL" id="PCQL01000008">
    <property type="protein sequence ID" value="PRC19642.1"/>
    <property type="molecule type" value="Genomic_DNA"/>
</dbReference>
<gene>
    <name evidence="1" type="ORF">CQZ99_09855</name>
</gene>
<dbReference type="AlphaFoldDB" id="A0A2S9EUK9"/>